<gene>
    <name evidence="3" type="ORF">TRUGW13939_06333</name>
</gene>
<dbReference type="OrthoDB" id="5428015at2759"/>
<sequence length="1219" mass="133693">MLGRLLSTFSPNAYASRNAATLDSVTEEEHTSGLLFPDPRQLHRSSNSAHAFQTSFNSPNASNTGGYDDRGGLELDVIKDFRIIIAQNAIGDRDEPCILLDSKGTPDPSSFSQGLGLDPQVFDPPSGRHSRTSSLSQAPSRRGSLQTGQSSFADAGGLISQAASARKIPPPISSGAFSRARCRNSISSVTSNSESFLEPYHNRTTPENGDTGLLNCIFGSSAFSYKGSSTKMHILSTDSDVKGTSPASREVDALGGRQTPRTPLARTYSSGTQSPGGYFLDRPQQSSSKVTILVTRMFSVNLPESRDSSGDSPELFGSVPPDSMQDGAFPFPDFAKRRKIKEKKTPMYAVAITIQVPLATRNNTRPMSRPSTHGPDGPKQMSFSLDSDPHWSSAFIDENHSQSSGLDDRIDLLVDHWDVITRTLTFLENLARREILILLKKVDAQVSQAPKPNVPKAMKMPNMQRTNQTIIQLRPNVLAYNSKLKEELLLNAQRISAALRIPRVVLGQSRWGVWREEARWIARLMADKEHGLFFLVLITAFLGNHTEWLDSLGPDWYRRRHQLQQKLQQDLGPTISSRTVIVSDNKMVARRLIFILSAFLPAKHRFDYVSSPMRPGTSTSNRPLSQSPPTFPLLRQESLRRRINRRARAQRLTTEEPEVPRRSGSVSSSETAHKNTDDAEQTYQADSPLFPSHRRDSDVRSITTASLPIHATDARTRATTSTTTNNSAMPVPHFTSRRRHIQDDSDRAGMDSNDSYASAKLLQNLRRSETNMSSDGNVPAGGTKWVGNILSGFWAGRPESSRGSDGAASVRRASLAQTSASQFLPEDDKTEKSIANSSQLETSPKVPKPPSTSDTISIAQSSTTPKNTFDQDEPELAPTDNVKDSPLKLSVRGDDGVVDVDLPLRGFLSLSSSNESTLASPKKARTSVTSMDVGGSMQSSFSNTNCGLKDNESPTLNVGGWLKNFHEDFLLQAVRPYHGIDADIKRAMQAESSPHTFFDPDNASITDRWVEIASTLVADTRSCTVKRIRLLRKITANSTGSPGVASPATLRQENPSSASHFPGLFGGSVRSRKGSIATLAESIDLEEAETKFVEEPVVDVDGTLVDAIERVLIQSGQSSLAHSRAPSPHRTSKLDERERPAEDAPPVVVEVPRNECRKTVLGALEEVARTVAEDHCRDDNDTDFGVDPADKSAKRRPFRPDNTLREGIRKWLLDIEEAL</sequence>
<evidence type="ECO:0000313" key="4">
    <source>
        <dbReference type="Proteomes" id="UP000509510"/>
    </source>
</evidence>
<feature type="compositionally biased region" description="Basic and acidic residues" evidence="1">
    <location>
        <begin position="881"/>
        <end position="893"/>
    </location>
</feature>
<feature type="region of interest" description="Disordered" evidence="1">
    <location>
        <begin position="1039"/>
        <end position="1063"/>
    </location>
</feature>
<dbReference type="EMBL" id="CP055900">
    <property type="protein sequence ID" value="QKX59201.1"/>
    <property type="molecule type" value="Genomic_DNA"/>
</dbReference>
<feature type="region of interest" description="Disordered" evidence="1">
    <location>
        <begin position="303"/>
        <end position="323"/>
    </location>
</feature>
<dbReference type="KEGG" id="trg:TRUGW13939_06333"/>
<feature type="region of interest" description="Disordered" evidence="1">
    <location>
        <begin position="818"/>
        <end position="893"/>
    </location>
</feature>
<dbReference type="PANTHER" id="PTHR21634">
    <property type="entry name" value="RE13835P"/>
    <property type="match status" value="1"/>
</dbReference>
<feature type="region of interest" description="Disordered" evidence="1">
    <location>
        <begin position="44"/>
        <end position="67"/>
    </location>
</feature>
<feature type="region of interest" description="Disordered" evidence="1">
    <location>
        <begin position="99"/>
        <end position="151"/>
    </location>
</feature>
<feature type="compositionally biased region" description="Low complexity" evidence="1">
    <location>
        <begin position="717"/>
        <end position="728"/>
    </location>
</feature>
<dbReference type="GO" id="GO:0051087">
    <property type="term" value="F:protein-folding chaperone binding"/>
    <property type="evidence" value="ECO:0007669"/>
    <property type="project" value="TreeGrafter"/>
</dbReference>
<dbReference type="Pfam" id="PF14636">
    <property type="entry name" value="FNIP_N"/>
    <property type="match status" value="1"/>
</dbReference>
<accession>A0A7H8R0K9</accession>
<feature type="compositionally biased region" description="Polar residues" evidence="1">
    <location>
        <begin position="132"/>
        <end position="151"/>
    </location>
</feature>
<proteinExistence type="predicted"/>
<feature type="domain" description="Folliculin-interacting protein N-terminal" evidence="2">
    <location>
        <begin position="80"/>
        <end position="240"/>
    </location>
</feature>
<name>A0A7H8R0K9_TALRU</name>
<feature type="compositionally biased region" description="Polar residues" evidence="1">
    <location>
        <begin position="1049"/>
        <end position="1059"/>
    </location>
</feature>
<dbReference type="RefSeq" id="XP_035345379.1">
    <property type="nucleotide sequence ID" value="XM_035489486.1"/>
</dbReference>
<reference evidence="4" key="1">
    <citation type="submission" date="2020-06" db="EMBL/GenBank/DDBJ databases">
        <title>A chromosome-scale genome assembly of Talaromyces rugulosus W13939.</title>
        <authorList>
            <person name="Wang B."/>
            <person name="Guo L."/>
            <person name="Ye K."/>
            <person name="Wang L."/>
        </authorList>
    </citation>
    <scope>NUCLEOTIDE SEQUENCE [LARGE SCALE GENOMIC DNA]</scope>
    <source>
        <strain evidence="4">W13939</strain>
    </source>
</reference>
<feature type="region of interest" description="Disordered" evidence="1">
    <location>
        <begin position="1117"/>
        <end position="1145"/>
    </location>
</feature>
<keyword evidence="4" id="KW-1185">Reference proteome</keyword>
<feature type="compositionally biased region" description="Basic and acidic residues" evidence="1">
    <location>
        <begin position="1188"/>
        <end position="1200"/>
    </location>
</feature>
<dbReference type="GO" id="GO:0005737">
    <property type="term" value="C:cytoplasm"/>
    <property type="evidence" value="ECO:0007669"/>
    <property type="project" value="TreeGrafter"/>
</dbReference>
<evidence type="ECO:0000313" key="3">
    <source>
        <dbReference type="EMBL" id="QKX59201.1"/>
    </source>
</evidence>
<feature type="region of interest" description="Disordered" evidence="1">
    <location>
        <begin position="611"/>
        <end position="753"/>
    </location>
</feature>
<evidence type="ECO:0000259" key="2">
    <source>
        <dbReference type="Pfam" id="PF14636"/>
    </source>
</evidence>
<dbReference type="GO" id="GO:0042030">
    <property type="term" value="F:ATPase inhibitor activity"/>
    <property type="evidence" value="ECO:0007669"/>
    <property type="project" value="TreeGrafter"/>
</dbReference>
<dbReference type="InterPro" id="IPR028084">
    <property type="entry name" value="FNIP_N_dom"/>
</dbReference>
<dbReference type="PANTHER" id="PTHR21634:SF9">
    <property type="entry name" value="RE13835P"/>
    <property type="match status" value="1"/>
</dbReference>
<feature type="compositionally biased region" description="Polar residues" evidence="1">
    <location>
        <begin position="44"/>
        <end position="65"/>
    </location>
</feature>
<dbReference type="Proteomes" id="UP000509510">
    <property type="component" value="Chromosome III"/>
</dbReference>
<dbReference type="GeneID" id="55993828"/>
<feature type="compositionally biased region" description="Polar residues" evidence="1">
    <location>
        <begin position="854"/>
        <end position="868"/>
    </location>
</feature>
<feature type="compositionally biased region" description="Basic and acidic residues" evidence="1">
    <location>
        <begin position="1132"/>
        <end position="1142"/>
    </location>
</feature>
<feature type="region of interest" description="Disordered" evidence="1">
    <location>
        <begin position="1176"/>
        <end position="1200"/>
    </location>
</feature>
<evidence type="ECO:0000256" key="1">
    <source>
        <dbReference type="SAM" id="MobiDB-lite"/>
    </source>
</evidence>
<dbReference type="AlphaFoldDB" id="A0A7H8R0K9"/>
<protein>
    <recommendedName>
        <fullName evidence="2">Folliculin-interacting protein N-terminal domain-containing protein</fullName>
    </recommendedName>
</protein>
<feature type="region of interest" description="Disordered" evidence="1">
    <location>
        <begin position="239"/>
        <end position="283"/>
    </location>
</feature>
<organism evidence="3 4">
    <name type="scientific">Talaromyces rugulosus</name>
    <name type="common">Penicillium rugulosum</name>
    <dbReference type="NCBI Taxonomy" id="121627"/>
    <lineage>
        <taxon>Eukaryota</taxon>
        <taxon>Fungi</taxon>
        <taxon>Dikarya</taxon>
        <taxon>Ascomycota</taxon>
        <taxon>Pezizomycotina</taxon>
        <taxon>Eurotiomycetes</taxon>
        <taxon>Eurotiomycetidae</taxon>
        <taxon>Eurotiales</taxon>
        <taxon>Trichocomaceae</taxon>
        <taxon>Talaromyces</taxon>
        <taxon>Talaromyces sect. Islandici</taxon>
    </lineage>
</organism>
<feature type="compositionally biased region" description="Polar residues" evidence="1">
    <location>
        <begin position="616"/>
        <end position="628"/>
    </location>
</feature>